<dbReference type="Proteomes" id="UP001291309">
    <property type="component" value="Unassembled WGS sequence"/>
</dbReference>
<proteinExistence type="predicted"/>
<keyword evidence="8" id="KW-1185">Reference proteome</keyword>
<dbReference type="InterPro" id="IPR043461">
    <property type="entry name" value="LpxH-like"/>
</dbReference>
<organism evidence="7 8">
    <name type="scientific">Hyalangium rubrum</name>
    <dbReference type="NCBI Taxonomy" id="3103134"/>
    <lineage>
        <taxon>Bacteria</taxon>
        <taxon>Pseudomonadati</taxon>
        <taxon>Myxococcota</taxon>
        <taxon>Myxococcia</taxon>
        <taxon>Myxococcales</taxon>
        <taxon>Cystobacterineae</taxon>
        <taxon>Archangiaceae</taxon>
        <taxon>Hyalangium</taxon>
    </lineage>
</organism>
<evidence type="ECO:0000256" key="5">
    <source>
        <dbReference type="ARBA" id="ARBA00023211"/>
    </source>
</evidence>
<gene>
    <name evidence="7" type="ORF">SYV04_43540</name>
</gene>
<evidence type="ECO:0000256" key="3">
    <source>
        <dbReference type="ARBA" id="ARBA00022723"/>
    </source>
</evidence>
<dbReference type="SUPFAM" id="SSF56300">
    <property type="entry name" value="Metallo-dependent phosphatases"/>
    <property type="match status" value="1"/>
</dbReference>
<name>A0ABU5HJB6_9BACT</name>
<reference evidence="7 8" key="1">
    <citation type="submission" date="2023-12" db="EMBL/GenBank/DDBJ databases">
        <title>the genome sequence of Hyalangium sp. s54d21.</title>
        <authorList>
            <person name="Zhang X."/>
        </authorList>
    </citation>
    <scope>NUCLEOTIDE SEQUENCE [LARGE SCALE GENOMIC DNA]</scope>
    <source>
        <strain evidence="8">s54d21</strain>
    </source>
</reference>
<evidence type="ECO:0000259" key="6">
    <source>
        <dbReference type="Pfam" id="PF00149"/>
    </source>
</evidence>
<dbReference type="PANTHER" id="PTHR34990">
    <property type="entry name" value="UDP-2,3-DIACYLGLUCOSAMINE HYDROLASE-RELATED"/>
    <property type="match status" value="1"/>
</dbReference>
<feature type="domain" description="Calcineurin-like phosphoesterase" evidence="6">
    <location>
        <begin position="8"/>
        <end position="164"/>
    </location>
</feature>
<evidence type="ECO:0000313" key="7">
    <source>
        <dbReference type="EMBL" id="MDY7233341.1"/>
    </source>
</evidence>
<keyword evidence="3" id="KW-0479">Metal-binding</keyword>
<accession>A0ABU5HJB6</accession>
<sequence>MSHRESLFVISDLHLGGDTGFQICTARGRRRLAAFIRGIPSQLSTGQHAHLVLAGDIVDFLAEQPFAAFTPEDSVATAKLARIMDHGDTADVWQALRELVSAGHSLTLLLGNHDLELSLPGPRRLLHQRIGHRGVEFLYDNQAFVRGPVLIEHGNRYDDWNVVPHDALRAVRSALTRREAPPPMRTVAGSELVVGVMNGLKRQYAFIDLLKPENEAAIPLLAVLDPGAMFKLQQLVRMARQAARTRTPRDESGAPEERELISGEAEQTEELLLREAQELLGASDDEIGAREHLKSWWELYRAGTFEDRREQLRRLRKALRIYVREQHETFAVAEESPRYLKPAEALARRGFRVVVFGHTHLAKRVPMLGGEARYLNTGTWAELMRIPEEVLSDSAAGDSVLSEFVEALADNQLGPWRTLVPTFARIDLEGETLVSADVFLFEEDGSVRPVGSRI</sequence>
<evidence type="ECO:0000256" key="1">
    <source>
        <dbReference type="ARBA" id="ARBA00022475"/>
    </source>
</evidence>
<evidence type="ECO:0000313" key="8">
    <source>
        <dbReference type="Proteomes" id="UP001291309"/>
    </source>
</evidence>
<dbReference type="RefSeq" id="WP_321552051.1">
    <property type="nucleotide sequence ID" value="NZ_JAXIVS010000035.1"/>
</dbReference>
<keyword evidence="4" id="KW-0472">Membrane</keyword>
<dbReference type="Gene3D" id="3.60.21.10">
    <property type="match status" value="1"/>
</dbReference>
<keyword evidence="1" id="KW-1003">Cell membrane</keyword>
<evidence type="ECO:0000256" key="4">
    <source>
        <dbReference type="ARBA" id="ARBA00023136"/>
    </source>
</evidence>
<dbReference type="EMBL" id="JAXIVS010000035">
    <property type="protein sequence ID" value="MDY7233341.1"/>
    <property type="molecule type" value="Genomic_DNA"/>
</dbReference>
<keyword evidence="2" id="KW-0997">Cell inner membrane</keyword>
<protein>
    <submittedName>
        <fullName evidence="7">Metallophosphoesterase</fullName>
    </submittedName>
</protein>
<comment type="caution">
    <text evidence="7">The sequence shown here is derived from an EMBL/GenBank/DDBJ whole genome shotgun (WGS) entry which is preliminary data.</text>
</comment>
<dbReference type="InterPro" id="IPR029052">
    <property type="entry name" value="Metallo-depent_PP-like"/>
</dbReference>
<dbReference type="Pfam" id="PF00149">
    <property type="entry name" value="Metallophos"/>
    <property type="match status" value="1"/>
</dbReference>
<dbReference type="PANTHER" id="PTHR34990:SF2">
    <property type="entry name" value="BLL8164 PROTEIN"/>
    <property type="match status" value="1"/>
</dbReference>
<dbReference type="InterPro" id="IPR004843">
    <property type="entry name" value="Calcineurin-like_PHP"/>
</dbReference>
<keyword evidence="5" id="KW-0464">Manganese</keyword>
<evidence type="ECO:0000256" key="2">
    <source>
        <dbReference type="ARBA" id="ARBA00022519"/>
    </source>
</evidence>